<name>A0A0T6DMM9_9GAMM</name>
<dbReference type="InterPro" id="IPR000847">
    <property type="entry name" value="LysR_HTH_N"/>
</dbReference>
<keyword evidence="3" id="KW-0238">DNA-binding</keyword>
<accession>A0A0T6DMM9</accession>
<evidence type="ECO:0000259" key="5">
    <source>
        <dbReference type="PROSITE" id="PS50931"/>
    </source>
</evidence>
<dbReference type="Proteomes" id="UP000051202">
    <property type="component" value="Unassembled WGS sequence"/>
</dbReference>
<dbReference type="InterPro" id="IPR036388">
    <property type="entry name" value="WH-like_DNA-bd_sf"/>
</dbReference>
<dbReference type="GO" id="GO:0006351">
    <property type="term" value="P:DNA-templated transcription"/>
    <property type="evidence" value="ECO:0007669"/>
    <property type="project" value="TreeGrafter"/>
</dbReference>
<dbReference type="PROSITE" id="PS50931">
    <property type="entry name" value="HTH_LYSR"/>
    <property type="match status" value="1"/>
</dbReference>
<keyword evidence="7" id="KW-1185">Reference proteome</keyword>
<comment type="similarity">
    <text evidence="1">Belongs to the LysR transcriptional regulatory family.</text>
</comment>
<keyword evidence="2" id="KW-0805">Transcription regulation</keyword>
<evidence type="ECO:0000256" key="1">
    <source>
        <dbReference type="ARBA" id="ARBA00009437"/>
    </source>
</evidence>
<reference evidence="6 7" key="1">
    <citation type="submission" date="2015-11" db="EMBL/GenBank/DDBJ databases">
        <title>Permanent draft genome of Psychrobacter piscatorii LQ58.</title>
        <authorList>
            <person name="Zhou M."/>
            <person name="Dong B."/>
            <person name="Liu Q."/>
        </authorList>
    </citation>
    <scope>NUCLEOTIDE SEQUENCE [LARGE SCALE GENOMIC DNA]</scope>
    <source>
        <strain evidence="6 7">LQ58</strain>
    </source>
</reference>
<dbReference type="InterPro" id="IPR005119">
    <property type="entry name" value="LysR_subst-bd"/>
</dbReference>
<dbReference type="STRING" id="554343.AS194_12760"/>
<dbReference type="Gene3D" id="1.10.10.10">
    <property type="entry name" value="Winged helix-like DNA-binding domain superfamily/Winged helix DNA-binding domain"/>
    <property type="match status" value="1"/>
</dbReference>
<gene>
    <name evidence="6" type="ORF">AS194_12760</name>
</gene>
<dbReference type="FunFam" id="1.10.10.10:FF:000001">
    <property type="entry name" value="LysR family transcriptional regulator"/>
    <property type="match status" value="1"/>
</dbReference>
<organism evidence="6 7">
    <name type="scientific">Psychrobacter piscatorii</name>
    <dbReference type="NCBI Taxonomy" id="554343"/>
    <lineage>
        <taxon>Bacteria</taxon>
        <taxon>Pseudomonadati</taxon>
        <taxon>Pseudomonadota</taxon>
        <taxon>Gammaproteobacteria</taxon>
        <taxon>Moraxellales</taxon>
        <taxon>Moraxellaceae</taxon>
        <taxon>Psychrobacter</taxon>
    </lineage>
</organism>
<dbReference type="InterPro" id="IPR058163">
    <property type="entry name" value="LysR-type_TF_proteobact-type"/>
</dbReference>
<dbReference type="SUPFAM" id="SSF46785">
    <property type="entry name" value="Winged helix' DNA-binding domain"/>
    <property type="match status" value="1"/>
</dbReference>
<dbReference type="RefSeq" id="WP_058025962.1">
    <property type="nucleotide sequence ID" value="NZ_LNDJ01000133.1"/>
</dbReference>
<dbReference type="Gene3D" id="3.40.190.10">
    <property type="entry name" value="Periplasmic binding protein-like II"/>
    <property type="match status" value="2"/>
</dbReference>
<dbReference type="EMBL" id="LNDJ01000133">
    <property type="protein sequence ID" value="KRU21248.1"/>
    <property type="molecule type" value="Genomic_DNA"/>
</dbReference>
<dbReference type="AlphaFoldDB" id="A0A0T6DMM9"/>
<dbReference type="SUPFAM" id="SSF53850">
    <property type="entry name" value="Periplasmic binding protein-like II"/>
    <property type="match status" value="1"/>
</dbReference>
<proteinExistence type="inferred from homology"/>
<dbReference type="PANTHER" id="PTHR30537">
    <property type="entry name" value="HTH-TYPE TRANSCRIPTIONAL REGULATOR"/>
    <property type="match status" value="1"/>
</dbReference>
<dbReference type="InterPro" id="IPR036390">
    <property type="entry name" value="WH_DNA-bd_sf"/>
</dbReference>
<evidence type="ECO:0000313" key="6">
    <source>
        <dbReference type="EMBL" id="KRU21248.1"/>
    </source>
</evidence>
<keyword evidence="4" id="KW-0804">Transcription</keyword>
<evidence type="ECO:0000256" key="2">
    <source>
        <dbReference type="ARBA" id="ARBA00023015"/>
    </source>
</evidence>
<dbReference type="PANTHER" id="PTHR30537:SF26">
    <property type="entry name" value="GLYCINE CLEAVAGE SYSTEM TRANSCRIPTIONAL ACTIVATOR"/>
    <property type="match status" value="1"/>
</dbReference>
<dbReference type="GO" id="GO:0043565">
    <property type="term" value="F:sequence-specific DNA binding"/>
    <property type="evidence" value="ECO:0007669"/>
    <property type="project" value="TreeGrafter"/>
</dbReference>
<dbReference type="PRINTS" id="PR00039">
    <property type="entry name" value="HTHLYSR"/>
</dbReference>
<evidence type="ECO:0000313" key="7">
    <source>
        <dbReference type="Proteomes" id="UP000051202"/>
    </source>
</evidence>
<evidence type="ECO:0000256" key="4">
    <source>
        <dbReference type="ARBA" id="ARBA00023163"/>
    </source>
</evidence>
<evidence type="ECO:0000256" key="3">
    <source>
        <dbReference type="ARBA" id="ARBA00023125"/>
    </source>
</evidence>
<dbReference type="Pfam" id="PF03466">
    <property type="entry name" value="LysR_substrate"/>
    <property type="match status" value="1"/>
</dbReference>
<comment type="caution">
    <text evidence="6">The sequence shown here is derived from an EMBL/GenBank/DDBJ whole genome shotgun (WGS) entry which is preliminary data.</text>
</comment>
<feature type="domain" description="HTH lysR-type" evidence="5">
    <location>
        <begin position="4"/>
        <end position="61"/>
    </location>
</feature>
<dbReference type="GO" id="GO:0003700">
    <property type="term" value="F:DNA-binding transcription factor activity"/>
    <property type="evidence" value="ECO:0007669"/>
    <property type="project" value="InterPro"/>
</dbReference>
<sequence>MDLPPLRAIQCFESVARLNSFSKAAQSLNVTQSAVSHQIRILEEYLGEAMFYRQGRTFSLTEVGERYFTDVSGALGLLSDSSQIIKHGKPGRIRLALYSSVAVNWLIPRLEDFYRQYPEIELTLDMVNHPSDYNEQRADCYITVDPPPHAFISKFLFAETLYPVCGQKLWEKIRDKPLPDALWRHPILSVRYADTSENTAEDWLRWCKAGGFELPSDIKINHFSHVLLAIEAARYNLGITLTNNYMMQDDAYKQNIVRVPMHEFLTGDNFYFVCKELRNNQDDIIKLSEWLESQCNDTHRANQSNR</sequence>
<dbReference type="Pfam" id="PF00126">
    <property type="entry name" value="HTH_1"/>
    <property type="match status" value="1"/>
</dbReference>
<protein>
    <submittedName>
        <fullName evidence="6">LysR family transcriptional regulator</fullName>
    </submittedName>
</protein>